<dbReference type="InterPro" id="IPR018766">
    <property type="entry name" value="Zinicin_2"/>
</dbReference>
<dbReference type="NCBIfam" id="TIGR03883">
    <property type="entry name" value="DUF2342_F420"/>
    <property type="match status" value="1"/>
</dbReference>
<sequence length="376" mass="40654">MTEAVDWSMASRVAQRVAGSDPLAHSYRAGTLASDIAEFTPLAQELVEAETGWPSASGAARARVVDRAGWVEANIGSFQRLLAPLLDRAGEKMVGPSAYVAPKVAAAEMGVILGWMSRRVLGQYDLLVTEPGADPLTDGLSLTNSGEVVGDPEDQDLVYLVGPNLLALERKFGFSPREFRLWVCVHELTHRAQFTGVPWLRPYFLAQVRELLSAAEPDPTRLFTALGRLAEAIRTGVNPLDEGGLSALFAGPEQRAAMDRLAGLMSLLEGHGDIVMNRAAGDRIPSSERFHEVLSARRSAGGPASLIQKLMGLEAKMRQYEEGERFIEAVEAKHGKAGLDRAFESPDTVPTLSDIRDVDAWMARVGLGKAKASARR</sequence>
<dbReference type="Proteomes" id="UP000018291">
    <property type="component" value="Unassembled WGS sequence"/>
</dbReference>
<dbReference type="HOGENOM" id="CLU_059556_0_0_11"/>
<comment type="caution">
    <text evidence="1">The sequence shown here is derived from an EMBL/GenBank/DDBJ whole genome shotgun (WGS) entry which is preliminary data.</text>
</comment>
<keyword evidence="2" id="KW-1185">Reference proteome</keyword>
<protein>
    <recommendedName>
        <fullName evidence="3">Hydrolase</fullName>
    </recommendedName>
</protein>
<dbReference type="PANTHER" id="PTHR39420:SF1">
    <property type="entry name" value="HYDROLASE"/>
    <property type="match status" value="1"/>
</dbReference>
<name>R4YW73_9ACTN</name>
<dbReference type="SUPFAM" id="SSF55486">
    <property type="entry name" value="Metalloproteases ('zincins'), catalytic domain"/>
    <property type="match status" value="1"/>
</dbReference>
<dbReference type="STRING" id="1229780.BN381_110020"/>
<gene>
    <name evidence="1" type="ORF">BN381_110020</name>
</gene>
<dbReference type="PANTHER" id="PTHR39420">
    <property type="match status" value="1"/>
</dbReference>
<organism evidence="1 2">
    <name type="scientific">Candidatus Neomicrothrix parvicella RN1</name>
    <dbReference type="NCBI Taxonomy" id="1229780"/>
    <lineage>
        <taxon>Bacteria</taxon>
        <taxon>Bacillati</taxon>
        <taxon>Actinomycetota</taxon>
        <taxon>Acidimicrobiia</taxon>
        <taxon>Acidimicrobiales</taxon>
        <taxon>Microthrixaceae</taxon>
        <taxon>Candidatus Neomicrothrix</taxon>
    </lineage>
</organism>
<dbReference type="eggNOG" id="COG5282">
    <property type="taxonomic scope" value="Bacteria"/>
</dbReference>
<dbReference type="InterPro" id="IPR042271">
    <property type="entry name" value="Zinicin_2_N"/>
</dbReference>
<dbReference type="NCBIfam" id="TIGR03624">
    <property type="entry name" value="putative hydrolase"/>
    <property type="match status" value="1"/>
</dbReference>
<dbReference type="InterPro" id="IPR022454">
    <property type="entry name" value="CHP03883_F420-assoc"/>
</dbReference>
<evidence type="ECO:0000313" key="1">
    <source>
        <dbReference type="EMBL" id="CCM62354.1"/>
    </source>
</evidence>
<reference evidence="1 2" key="1">
    <citation type="journal article" date="2013" name="ISME J.">
        <title>Metabolic model for the filamentous 'Candidatus Microthrix parvicella' based on genomic and metagenomic analyses.</title>
        <authorList>
            <person name="Jon McIlroy S."/>
            <person name="Kristiansen R."/>
            <person name="Albertsen M."/>
            <person name="Michael Karst S."/>
            <person name="Rossetti S."/>
            <person name="Lund Nielsen J."/>
            <person name="Tandoi V."/>
            <person name="James Seviour R."/>
            <person name="Nielsen P.H."/>
        </authorList>
    </citation>
    <scope>NUCLEOTIDE SEQUENCE [LARGE SCALE GENOMIC DNA]</scope>
    <source>
        <strain evidence="1 2">RN1</strain>
    </source>
</reference>
<dbReference type="EMBL" id="CANL01000003">
    <property type="protein sequence ID" value="CCM62354.1"/>
    <property type="molecule type" value="Genomic_DNA"/>
</dbReference>
<dbReference type="Pfam" id="PF10103">
    <property type="entry name" value="Zincin_2"/>
    <property type="match status" value="1"/>
</dbReference>
<dbReference type="AlphaFoldDB" id="R4YW73"/>
<proteinExistence type="predicted"/>
<evidence type="ECO:0000313" key="2">
    <source>
        <dbReference type="Proteomes" id="UP000018291"/>
    </source>
</evidence>
<accession>R4YW73</accession>
<evidence type="ECO:0008006" key="3">
    <source>
        <dbReference type="Google" id="ProtNLM"/>
    </source>
</evidence>
<dbReference type="RefSeq" id="WP_012223696.1">
    <property type="nucleotide sequence ID" value="NZ_HG422565.1"/>
</dbReference>
<dbReference type="OrthoDB" id="142939at2"/>
<dbReference type="Gene3D" id="1.20.150.30">
    <property type="entry name" value="Zincin-like metallopeptidase, N-terminal domain"/>
    <property type="match status" value="1"/>
</dbReference>